<dbReference type="AlphaFoldDB" id="A0A811K781"/>
<dbReference type="EMBL" id="CAJFCV020000001">
    <property type="protein sequence ID" value="CAG9088736.1"/>
    <property type="molecule type" value="Genomic_DNA"/>
</dbReference>
<reference evidence="2" key="1">
    <citation type="submission" date="2020-09" db="EMBL/GenBank/DDBJ databases">
        <authorList>
            <person name="Kikuchi T."/>
        </authorList>
    </citation>
    <scope>NUCLEOTIDE SEQUENCE</scope>
    <source>
        <strain evidence="2">Ka4C1</strain>
    </source>
</reference>
<dbReference type="EMBL" id="CAJFDI010000001">
    <property type="protein sequence ID" value="CAD5211617.1"/>
    <property type="molecule type" value="Genomic_DNA"/>
</dbReference>
<evidence type="ECO:0000313" key="3">
    <source>
        <dbReference type="Proteomes" id="UP000659654"/>
    </source>
</evidence>
<accession>A0A811K781</accession>
<gene>
    <name evidence="2" type="ORF">BXYJ_LOCUS2518</name>
</gene>
<sequence length="82" mass="9060">MSPGGRWILQKGAHLLFRSNRSARALRFIRGALWKLHGRSMKVSPGRSGSGTHAPRISPGGLWNKKRVPIQVHEELREGGAP</sequence>
<organism evidence="2 3">
    <name type="scientific">Bursaphelenchus xylophilus</name>
    <name type="common">Pinewood nematode worm</name>
    <name type="synonym">Aphelenchoides xylophilus</name>
    <dbReference type="NCBI Taxonomy" id="6326"/>
    <lineage>
        <taxon>Eukaryota</taxon>
        <taxon>Metazoa</taxon>
        <taxon>Ecdysozoa</taxon>
        <taxon>Nematoda</taxon>
        <taxon>Chromadorea</taxon>
        <taxon>Rhabditida</taxon>
        <taxon>Tylenchina</taxon>
        <taxon>Tylenchomorpha</taxon>
        <taxon>Aphelenchoidea</taxon>
        <taxon>Aphelenchoididae</taxon>
        <taxon>Bursaphelenchus</taxon>
    </lineage>
</organism>
<comment type="caution">
    <text evidence="2">The sequence shown here is derived from an EMBL/GenBank/DDBJ whole genome shotgun (WGS) entry which is preliminary data.</text>
</comment>
<name>A0A811K781_BURXY</name>
<dbReference type="Proteomes" id="UP000582659">
    <property type="component" value="Unassembled WGS sequence"/>
</dbReference>
<keyword evidence="3" id="KW-1185">Reference proteome</keyword>
<proteinExistence type="predicted"/>
<evidence type="ECO:0000256" key="1">
    <source>
        <dbReference type="SAM" id="MobiDB-lite"/>
    </source>
</evidence>
<feature type="region of interest" description="Disordered" evidence="1">
    <location>
        <begin position="40"/>
        <end position="69"/>
    </location>
</feature>
<dbReference type="Proteomes" id="UP000659654">
    <property type="component" value="Unassembled WGS sequence"/>
</dbReference>
<protein>
    <submittedName>
        <fullName evidence="2">(pine wood nematode) hypothetical protein</fullName>
    </submittedName>
</protein>
<evidence type="ECO:0000313" key="2">
    <source>
        <dbReference type="EMBL" id="CAD5211617.1"/>
    </source>
</evidence>